<dbReference type="InParanoid" id="A0A1X2HJQ8"/>
<feature type="compositionally biased region" description="Basic and acidic residues" evidence="1">
    <location>
        <begin position="51"/>
        <end position="66"/>
    </location>
</feature>
<dbReference type="EMBL" id="MCGN01000003">
    <property type="protein sequence ID" value="ORY99345.1"/>
    <property type="molecule type" value="Genomic_DNA"/>
</dbReference>
<organism evidence="2 3">
    <name type="scientific">Syncephalastrum racemosum</name>
    <name type="common">Filamentous fungus</name>
    <dbReference type="NCBI Taxonomy" id="13706"/>
    <lineage>
        <taxon>Eukaryota</taxon>
        <taxon>Fungi</taxon>
        <taxon>Fungi incertae sedis</taxon>
        <taxon>Mucoromycota</taxon>
        <taxon>Mucoromycotina</taxon>
        <taxon>Mucoromycetes</taxon>
        <taxon>Mucorales</taxon>
        <taxon>Syncephalastraceae</taxon>
        <taxon>Syncephalastrum</taxon>
    </lineage>
</organism>
<dbReference type="AlphaFoldDB" id="A0A1X2HJQ8"/>
<evidence type="ECO:0000313" key="3">
    <source>
        <dbReference type="Proteomes" id="UP000242180"/>
    </source>
</evidence>
<feature type="region of interest" description="Disordered" evidence="1">
    <location>
        <begin position="1"/>
        <end position="81"/>
    </location>
</feature>
<reference evidence="2 3" key="1">
    <citation type="submission" date="2016-07" db="EMBL/GenBank/DDBJ databases">
        <title>Pervasive Adenine N6-methylation of Active Genes in Fungi.</title>
        <authorList>
            <consortium name="DOE Joint Genome Institute"/>
            <person name="Mondo S.J."/>
            <person name="Dannebaum R.O."/>
            <person name="Kuo R.C."/>
            <person name="Labutti K."/>
            <person name="Haridas S."/>
            <person name="Kuo A."/>
            <person name="Salamov A."/>
            <person name="Ahrendt S.R."/>
            <person name="Lipzen A."/>
            <person name="Sullivan W."/>
            <person name="Andreopoulos W.B."/>
            <person name="Clum A."/>
            <person name="Lindquist E."/>
            <person name="Daum C."/>
            <person name="Ramamoorthy G.K."/>
            <person name="Gryganskyi A."/>
            <person name="Culley D."/>
            <person name="Magnuson J.K."/>
            <person name="James T.Y."/>
            <person name="O'Malley M.A."/>
            <person name="Stajich J.E."/>
            <person name="Spatafora J.W."/>
            <person name="Visel A."/>
            <person name="Grigoriev I.V."/>
        </authorList>
    </citation>
    <scope>NUCLEOTIDE SEQUENCE [LARGE SCALE GENOMIC DNA]</scope>
    <source>
        <strain evidence="2 3">NRRL 2496</strain>
    </source>
</reference>
<proteinExistence type="predicted"/>
<name>A0A1X2HJQ8_SYNRA</name>
<feature type="compositionally biased region" description="Low complexity" evidence="1">
    <location>
        <begin position="147"/>
        <end position="160"/>
    </location>
</feature>
<evidence type="ECO:0000256" key="1">
    <source>
        <dbReference type="SAM" id="MobiDB-lite"/>
    </source>
</evidence>
<keyword evidence="3" id="KW-1185">Reference proteome</keyword>
<feature type="region of interest" description="Disordered" evidence="1">
    <location>
        <begin position="99"/>
        <end position="168"/>
    </location>
</feature>
<accession>A0A1X2HJQ8</accession>
<sequence length="168" mass="18393">MTYTSIAAANRQRQRQEHPPTSHYYYPASTHQHPKTAFTRYETQNSPYTKVSEKHVPSADGHREEPMSVDVTASPLSNLTLQTPTATTFPRETESATPAFAHPLTSMTHSSSTPPTDSKSKHNGNGAMPLTNIIHRPLTAFLDGSRGESSSSAPGAGSSSHYRWTHPH</sequence>
<feature type="compositionally biased region" description="Low complexity" evidence="1">
    <location>
        <begin position="105"/>
        <end position="117"/>
    </location>
</feature>
<dbReference type="Proteomes" id="UP000242180">
    <property type="component" value="Unassembled WGS sequence"/>
</dbReference>
<gene>
    <name evidence="2" type="ORF">BCR43DRAFT_489128</name>
</gene>
<comment type="caution">
    <text evidence="2">The sequence shown here is derived from an EMBL/GenBank/DDBJ whole genome shotgun (WGS) entry which is preliminary data.</text>
</comment>
<protein>
    <submittedName>
        <fullName evidence="2">Uncharacterized protein</fullName>
    </submittedName>
</protein>
<evidence type="ECO:0000313" key="2">
    <source>
        <dbReference type="EMBL" id="ORY99345.1"/>
    </source>
</evidence>